<protein>
    <submittedName>
        <fullName evidence="2">Sporulation related domain protein</fullName>
    </submittedName>
</protein>
<dbReference type="AlphaFoldDB" id="A0A0M6XQK3"/>
<keyword evidence="3" id="KW-1185">Reference proteome</keyword>
<dbReference type="Gene3D" id="3.30.70.1070">
    <property type="entry name" value="Sporulation related repeat"/>
    <property type="match status" value="1"/>
</dbReference>
<dbReference type="OrthoDB" id="8479416at2"/>
<dbReference type="RefSeq" id="WP_055681879.1">
    <property type="nucleotide sequence ID" value="NZ_CXPG01000013.1"/>
</dbReference>
<sequence>MADFDYYGADYGVEQPSRLMEAARNFGFANWAGALTSLGLTAGMAVWAVDLTFRDVSGVPVIRAMEGPMRVEPENPGGTVAPFQGLALSDITSGGAAAPAPDQIVLAPPPVSLDAPALGDRMASAEKPETVETPLAPEDEAPDTRIEVAAIDGAPTPDDTLPEQVAAGVPAPEIVAAIAAATAAAAEPEVVVAAAGPGVALSSRPRQRPANMAVAAVRVPATVPTEAPASPRGTLVASADATSTLGRDVDPTSVVPGTRVVQLGAFDSEAIARSEWERLEGRFGDYMAGKGRLIQKANSGGRDFWRLRVVGFDDGSDARRFCAELLAKDAACIPVTVR</sequence>
<dbReference type="PROSITE" id="PS51724">
    <property type="entry name" value="SPOR"/>
    <property type="match status" value="1"/>
</dbReference>
<dbReference type="GO" id="GO:0042834">
    <property type="term" value="F:peptidoglycan binding"/>
    <property type="evidence" value="ECO:0007669"/>
    <property type="project" value="InterPro"/>
</dbReference>
<evidence type="ECO:0000259" key="1">
    <source>
        <dbReference type="PROSITE" id="PS51724"/>
    </source>
</evidence>
<dbReference type="Proteomes" id="UP000048908">
    <property type="component" value="Unassembled WGS sequence"/>
</dbReference>
<evidence type="ECO:0000313" key="2">
    <source>
        <dbReference type="EMBL" id="CTQ32431.1"/>
    </source>
</evidence>
<gene>
    <name evidence="2" type="ORF">JAN5088_01196</name>
</gene>
<accession>A0A0M6XQK3</accession>
<reference evidence="2 3" key="1">
    <citation type="submission" date="2015-07" db="EMBL/GenBank/DDBJ databases">
        <authorList>
            <person name="Noorani M."/>
        </authorList>
    </citation>
    <scope>NUCLEOTIDE SEQUENCE [LARGE SCALE GENOMIC DNA]</scope>
    <source>
        <strain evidence="2 3">CECT 5088</strain>
    </source>
</reference>
<dbReference type="STRING" id="282197.SAMN04488517_1058"/>
<dbReference type="Pfam" id="PF05036">
    <property type="entry name" value="SPOR"/>
    <property type="match status" value="1"/>
</dbReference>
<dbReference type="InterPro" id="IPR007730">
    <property type="entry name" value="SPOR-like_dom"/>
</dbReference>
<dbReference type="InterPro" id="IPR036680">
    <property type="entry name" value="SPOR-like_sf"/>
</dbReference>
<name>A0A0M6XQK3_9RHOB</name>
<organism evidence="2 3">
    <name type="scientific">Jannaschia rubra</name>
    <dbReference type="NCBI Taxonomy" id="282197"/>
    <lineage>
        <taxon>Bacteria</taxon>
        <taxon>Pseudomonadati</taxon>
        <taxon>Pseudomonadota</taxon>
        <taxon>Alphaproteobacteria</taxon>
        <taxon>Rhodobacterales</taxon>
        <taxon>Roseobacteraceae</taxon>
        <taxon>Jannaschia</taxon>
    </lineage>
</organism>
<evidence type="ECO:0000313" key="3">
    <source>
        <dbReference type="Proteomes" id="UP000048908"/>
    </source>
</evidence>
<proteinExistence type="predicted"/>
<feature type="domain" description="SPOR" evidence="1">
    <location>
        <begin position="253"/>
        <end position="338"/>
    </location>
</feature>
<dbReference type="EMBL" id="CXPG01000013">
    <property type="protein sequence ID" value="CTQ32431.1"/>
    <property type="molecule type" value="Genomic_DNA"/>
</dbReference>